<dbReference type="KEGG" id="cace:CACET_c19290"/>
<dbReference type="Proteomes" id="UP000035704">
    <property type="component" value="Chromosome"/>
</dbReference>
<dbReference type="AlphaFoldDB" id="A0A0D8II21"/>
<evidence type="ECO:0000256" key="7">
    <source>
        <dbReference type="ARBA" id="ARBA00023136"/>
    </source>
</evidence>
<evidence type="ECO:0000256" key="3">
    <source>
        <dbReference type="ARBA" id="ARBA00022448"/>
    </source>
</evidence>
<evidence type="ECO:0000256" key="1">
    <source>
        <dbReference type="ARBA" id="ARBA00004141"/>
    </source>
</evidence>
<dbReference type="GO" id="GO:0009847">
    <property type="term" value="P:spore germination"/>
    <property type="evidence" value="ECO:0007669"/>
    <property type="project" value="InterPro"/>
</dbReference>
<evidence type="ECO:0000256" key="5">
    <source>
        <dbReference type="ARBA" id="ARBA00022692"/>
    </source>
</evidence>
<evidence type="ECO:0000313" key="9">
    <source>
        <dbReference type="Proteomes" id="UP000035704"/>
    </source>
</evidence>
<dbReference type="STRING" id="84022.CACET_c19290"/>
<dbReference type="PANTHER" id="PTHR34975:SF2">
    <property type="entry name" value="SPORE GERMINATION PROTEIN A2"/>
    <property type="match status" value="1"/>
</dbReference>
<reference evidence="8 9" key="1">
    <citation type="submission" date="2014-10" db="EMBL/GenBank/DDBJ databases">
        <title>Genome sequence of Clostridium aceticum DSM 1496.</title>
        <authorList>
            <person name="Poehlein A."/>
            <person name="Schiel-Bengelsdorf B."/>
            <person name="Gottschalk G."/>
            <person name="Duerre P."/>
            <person name="Daniel R."/>
        </authorList>
    </citation>
    <scope>NUCLEOTIDE SEQUENCE [LARGE SCALE GENOMIC DNA]</scope>
    <source>
        <strain evidence="8 9">DSM 1496</strain>
    </source>
</reference>
<evidence type="ECO:0000256" key="4">
    <source>
        <dbReference type="ARBA" id="ARBA00022544"/>
    </source>
</evidence>
<evidence type="ECO:0000256" key="6">
    <source>
        <dbReference type="ARBA" id="ARBA00022989"/>
    </source>
</evidence>
<organism evidence="8 9">
    <name type="scientific">Clostridium aceticum</name>
    <dbReference type="NCBI Taxonomy" id="84022"/>
    <lineage>
        <taxon>Bacteria</taxon>
        <taxon>Bacillati</taxon>
        <taxon>Bacillota</taxon>
        <taxon>Clostridia</taxon>
        <taxon>Eubacteriales</taxon>
        <taxon>Clostridiaceae</taxon>
        <taxon>Clostridium</taxon>
    </lineage>
</organism>
<dbReference type="Pfam" id="PF03845">
    <property type="entry name" value="Spore_permease"/>
    <property type="match status" value="1"/>
</dbReference>
<comment type="subcellular location">
    <subcellularLocation>
        <location evidence="1">Membrane</location>
        <topology evidence="1">Multi-pass membrane protein</topology>
    </subcellularLocation>
</comment>
<keyword evidence="3" id="KW-0813">Transport</keyword>
<gene>
    <name evidence="8" type="ORF">CACET_c19290</name>
</gene>
<dbReference type="InterPro" id="IPR004761">
    <property type="entry name" value="Spore_GerAB"/>
</dbReference>
<name>A0A0D8II21_9CLOT</name>
<dbReference type="OrthoDB" id="1931502at2"/>
<keyword evidence="9" id="KW-1185">Reference proteome</keyword>
<evidence type="ECO:0000256" key="2">
    <source>
        <dbReference type="ARBA" id="ARBA00007998"/>
    </source>
</evidence>
<dbReference type="PATRIC" id="fig|84022.5.peg.46"/>
<keyword evidence="4" id="KW-0309">Germination</keyword>
<dbReference type="RefSeq" id="WP_044822896.1">
    <property type="nucleotide sequence ID" value="NZ_CP009687.1"/>
</dbReference>
<comment type="similarity">
    <text evidence="2">Belongs to the amino acid-polyamine-organocation (APC) superfamily. Spore germination protein (SGP) (TC 2.A.3.9) family.</text>
</comment>
<dbReference type="PANTHER" id="PTHR34975">
    <property type="entry name" value="SPORE GERMINATION PROTEIN A2"/>
    <property type="match status" value="1"/>
</dbReference>
<sequence>MIRKYGTGEISSGQCYIMLISMMVGTGVLGLARSVAEASQQDAWISILLNGIGISFIVGLIVLLESKFPEITFLQFTSILLTKPIALVIVFLYGVYATLVTSLSIRFLCEMVGTWFLPRTPLFVVSLITVLTLIYITKEGLTLVARFNEIVVFSIVPFIFLIFPSLTEASLLNLKPVGGSGFVNIVKGITPSFYAFAGYEVLLIIYPYIANKNKNNLKYSVLSIFFVTLLYTSIVASQIALFGYQEITDILYSFINYLDVLDFPIIERIEIFFTFFWTFAVLGTLTIQYIVGCIAFQSTLKTKRTNTFVYVLAPVVFILSLLPKNSAQVASLSEMIGKANIGFGVILPILLLLMYLVKRKRVNHEESM</sequence>
<keyword evidence="6" id="KW-1133">Transmembrane helix</keyword>
<accession>A0A0D8II21</accession>
<keyword evidence="5" id="KW-0812">Transmembrane</keyword>
<keyword evidence="7" id="KW-0472">Membrane</keyword>
<dbReference type="NCBIfam" id="TIGR00912">
    <property type="entry name" value="2A0309"/>
    <property type="match status" value="1"/>
</dbReference>
<dbReference type="EMBL" id="CP009687">
    <property type="protein sequence ID" value="AKL95377.1"/>
    <property type="molecule type" value="Genomic_DNA"/>
</dbReference>
<proteinExistence type="inferred from homology"/>
<dbReference type="GO" id="GO:0016020">
    <property type="term" value="C:membrane"/>
    <property type="evidence" value="ECO:0007669"/>
    <property type="project" value="UniProtKB-SubCell"/>
</dbReference>
<evidence type="ECO:0000313" key="8">
    <source>
        <dbReference type="EMBL" id="AKL95377.1"/>
    </source>
</evidence>
<protein>
    <submittedName>
        <fullName evidence="8">Spore germination protein</fullName>
    </submittedName>
</protein>
<dbReference type="Gene3D" id="1.20.1740.10">
    <property type="entry name" value="Amino acid/polyamine transporter I"/>
    <property type="match status" value="1"/>
</dbReference>